<dbReference type="AlphaFoldDB" id="A0AAE0IQY1"/>
<gene>
    <name evidence="3" type="ORF">B0H66DRAFT_526897</name>
</gene>
<dbReference type="Pfam" id="PF22943">
    <property type="entry name" value="HTH_68"/>
    <property type="match status" value="1"/>
</dbReference>
<evidence type="ECO:0000256" key="1">
    <source>
        <dbReference type="SAM" id="MobiDB-lite"/>
    </source>
</evidence>
<feature type="compositionally biased region" description="Low complexity" evidence="1">
    <location>
        <begin position="25"/>
        <end position="36"/>
    </location>
</feature>
<evidence type="ECO:0000259" key="2">
    <source>
        <dbReference type="Pfam" id="PF22943"/>
    </source>
</evidence>
<evidence type="ECO:0000313" key="4">
    <source>
        <dbReference type="Proteomes" id="UP001283341"/>
    </source>
</evidence>
<sequence length="194" mass="20666">MGASGSKAASKVVRKYPTRAPGVAPPTATSTTARASRPPPPEASLTKDEAIRADSVDPEQARPDPDFASRLHQMGIAQPNPTWSPSSIASPGRGADITPNPREFSAPQFPPASQNITLGVLEARRQLEQRAQQEFENMGKSGYQGREFLDIATIRNILVLREGRESPAAIEARLRLKPGVVARLGPSGILSPAS</sequence>
<dbReference type="Proteomes" id="UP001283341">
    <property type="component" value="Unassembled WGS sequence"/>
</dbReference>
<protein>
    <recommendedName>
        <fullName evidence="2">Helix-turn-helix domain-containing protein</fullName>
    </recommendedName>
</protein>
<organism evidence="3 4">
    <name type="scientific">Apodospora peruviana</name>
    <dbReference type="NCBI Taxonomy" id="516989"/>
    <lineage>
        <taxon>Eukaryota</taxon>
        <taxon>Fungi</taxon>
        <taxon>Dikarya</taxon>
        <taxon>Ascomycota</taxon>
        <taxon>Pezizomycotina</taxon>
        <taxon>Sordariomycetes</taxon>
        <taxon>Sordariomycetidae</taxon>
        <taxon>Sordariales</taxon>
        <taxon>Lasiosphaeriaceae</taxon>
        <taxon>Apodospora</taxon>
    </lineage>
</organism>
<keyword evidence="4" id="KW-1185">Reference proteome</keyword>
<reference evidence="3" key="1">
    <citation type="journal article" date="2023" name="Mol. Phylogenet. Evol.">
        <title>Genome-scale phylogeny and comparative genomics of the fungal order Sordariales.</title>
        <authorList>
            <person name="Hensen N."/>
            <person name="Bonometti L."/>
            <person name="Westerberg I."/>
            <person name="Brannstrom I.O."/>
            <person name="Guillou S."/>
            <person name="Cros-Aarteil S."/>
            <person name="Calhoun S."/>
            <person name="Haridas S."/>
            <person name="Kuo A."/>
            <person name="Mondo S."/>
            <person name="Pangilinan J."/>
            <person name="Riley R."/>
            <person name="LaButti K."/>
            <person name="Andreopoulos B."/>
            <person name="Lipzen A."/>
            <person name="Chen C."/>
            <person name="Yan M."/>
            <person name="Daum C."/>
            <person name="Ng V."/>
            <person name="Clum A."/>
            <person name="Steindorff A."/>
            <person name="Ohm R.A."/>
            <person name="Martin F."/>
            <person name="Silar P."/>
            <person name="Natvig D.O."/>
            <person name="Lalanne C."/>
            <person name="Gautier V."/>
            <person name="Ament-Velasquez S.L."/>
            <person name="Kruys A."/>
            <person name="Hutchinson M.I."/>
            <person name="Powell A.J."/>
            <person name="Barry K."/>
            <person name="Miller A.N."/>
            <person name="Grigoriev I.V."/>
            <person name="Debuchy R."/>
            <person name="Gladieux P."/>
            <person name="Hiltunen Thoren M."/>
            <person name="Johannesson H."/>
        </authorList>
    </citation>
    <scope>NUCLEOTIDE SEQUENCE</scope>
    <source>
        <strain evidence="3">CBS 118394</strain>
    </source>
</reference>
<feature type="domain" description="Helix-turn-helix" evidence="2">
    <location>
        <begin position="148"/>
        <end position="192"/>
    </location>
</feature>
<reference evidence="3" key="2">
    <citation type="submission" date="2023-06" db="EMBL/GenBank/DDBJ databases">
        <authorList>
            <consortium name="Lawrence Berkeley National Laboratory"/>
            <person name="Haridas S."/>
            <person name="Hensen N."/>
            <person name="Bonometti L."/>
            <person name="Westerberg I."/>
            <person name="Brannstrom I.O."/>
            <person name="Guillou S."/>
            <person name="Cros-Aarteil S."/>
            <person name="Calhoun S."/>
            <person name="Kuo A."/>
            <person name="Mondo S."/>
            <person name="Pangilinan J."/>
            <person name="Riley R."/>
            <person name="Labutti K."/>
            <person name="Andreopoulos B."/>
            <person name="Lipzen A."/>
            <person name="Chen C."/>
            <person name="Yanf M."/>
            <person name="Daum C."/>
            <person name="Ng V."/>
            <person name="Clum A."/>
            <person name="Steindorff A."/>
            <person name="Ohm R."/>
            <person name="Martin F."/>
            <person name="Silar P."/>
            <person name="Natvig D."/>
            <person name="Lalanne C."/>
            <person name="Gautier V."/>
            <person name="Ament-Velasquez S.L."/>
            <person name="Kruys A."/>
            <person name="Hutchinson M.I."/>
            <person name="Powell A.J."/>
            <person name="Barry K."/>
            <person name="Miller A.N."/>
            <person name="Grigoriev I.V."/>
            <person name="Debuchy R."/>
            <person name="Gladieux P."/>
            <person name="Thoren M.H."/>
            <person name="Johannesson H."/>
        </authorList>
    </citation>
    <scope>NUCLEOTIDE SEQUENCE</scope>
    <source>
        <strain evidence="3">CBS 118394</strain>
    </source>
</reference>
<comment type="caution">
    <text evidence="3">The sequence shown here is derived from an EMBL/GenBank/DDBJ whole genome shotgun (WGS) entry which is preliminary data.</text>
</comment>
<feature type="compositionally biased region" description="Polar residues" evidence="1">
    <location>
        <begin position="79"/>
        <end position="89"/>
    </location>
</feature>
<dbReference type="InterPro" id="IPR054448">
    <property type="entry name" value="HTH_put_ascomycetes"/>
</dbReference>
<feature type="region of interest" description="Disordered" evidence="1">
    <location>
        <begin position="1"/>
        <end position="112"/>
    </location>
</feature>
<accession>A0AAE0IQY1</accession>
<feature type="compositionally biased region" description="Basic and acidic residues" evidence="1">
    <location>
        <begin position="45"/>
        <end position="69"/>
    </location>
</feature>
<evidence type="ECO:0000313" key="3">
    <source>
        <dbReference type="EMBL" id="KAK3329512.1"/>
    </source>
</evidence>
<proteinExistence type="predicted"/>
<name>A0AAE0IQY1_9PEZI</name>
<dbReference type="EMBL" id="JAUEDM010000001">
    <property type="protein sequence ID" value="KAK3329512.1"/>
    <property type="molecule type" value="Genomic_DNA"/>
</dbReference>